<evidence type="ECO:0000313" key="7">
    <source>
        <dbReference type="EMBL" id="KAK7301473.1"/>
    </source>
</evidence>
<dbReference type="InterPro" id="IPR036879">
    <property type="entry name" value="TF_MADSbox_sf"/>
</dbReference>
<evidence type="ECO:0000256" key="5">
    <source>
        <dbReference type="ARBA" id="ARBA00023242"/>
    </source>
</evidence>
<keyword evidence="5" id="KW-0539">Nucleus</keyword>
<dbReference type="PROSITE" id="PS50066">
    <property type="entry name" value="MADS_BOX_2"/>
    <property type="match status" value="1"/>
</dbReference>
<organism evidence="7 8">
    <name type="scientific">Clitoria ternatea</name>
    <name type="common">Butterfly pea</name>
    <dbReference type="NCBI Taxonomy" id="43366"/>
    <lineage>
        <taxon>Eukaryota</taxon>
        <taxon>Viridiplantae</taxon>
        <taxon>Streptophyta</taxon>
        <taxon>Embryophyta</taxon>
        <taxon>Tracheophyta</taxon>
        <taxon>Spermatophyta</taxon>
        <taxon>Magnoliopsida</taxon>
        <taxon>eudicotyledons</taxon>
        <taxon>Gunneridae</taxon>
        <taxon>Pentapetalae</taxon>
        <taxon>rosids</taxon>
        <taxon>fabids</taxon>
        <taxon>Fabales</taxon>
        <taxon>Fabaceae</taxon>
        <taxon>Papilionoideae</taxon>
        <taxon>50 kb inversion clade</taxon>
        <taxon>NPAAA clade</taxon>
        <taxon>indigoferoid/millettioid clade</taxon>
        <taxon>Phaseoleae</taxon>
        <taxon>Clitoria</taxon>
    </lineage>
</organism>
<dbReference type="SUPFAM" id="SSF55455">
    <property type="entry name" value="SRF-like"/>
    <property type="match status" value="1"/>
</dbReference>
<dbReference type="GO" id="GO:0000981">
    <property type="term" value="F:DNA-binding transcription factor activity, RNA polymerase II-specific"/>
    <property type="evidence" value="ECO:0007669"/>
    <property type="project" value="InterPro"/>
</dbReference>
<dbReference type="InterPro" id="IPR033897">
    <property type="entry name" value="SRF-like_MADS-box"/>
</dbReference>
<name>A0AAN9PKL1_CLITE</name>
<protein>
    <recommendedName>
        <fullName evidence="6">MADS-box domain-containing protein</fullName>
    </recommendedName>
</protein>
<dbReference type="GO" id="GO:0000978">
    <property type="term" value="F:RNA polymerase II cis-regulatory region sequence-specific DNA binding"/>
    <property type="evidence" value="ECO:0007669"/>
    <property type="project" value="TreeGrafter"/>
</dbReference>
<dbReference type="FunFam" id="3.40.1810.10:FF:000018">
    <property type="entry name" value="agamous-like MADS-box protein AGL80"/>
    <property type="match status" value="1"/>
</dbReference>
<evidence type="ECO:0000256" key="4">
    <source>
        <dbReference type="ARBA" id="ARBA00023163"/>
    </source>
</evidence>
<feature type="domain" description="MADS-box" evidence="6">
    <location>
        <begin position="1"/>
        <end position="51"/>
    </location>
</feature>
<reference evidence="7 8" key="1">
    <citation type="submission" date="2024-01" db="EMBL/GenBank/DDBJ databases">
        <title>The genomes of 5 underutilized Papilionoideae crops provide insights into root nodulation and disease resistance.</title>
        <authorList>
            <person name="Yuan L."/>
        </authorList>
    </citation>
    <scope>NUCLEOTIDE SEQUENCE [LARGE SCALE GENOMIC DNA]</scope>
    <source>
        <strain evidence="7">LY-2023</strain>
        <tissue evidence="7">Leaf</tissue>
    </source>
</reference>
<evidence type="ECO:0000256" key="1">
    <source>
        <dbReference type="ARBA" id="ARBA00004123"/>
    </source>
</evidence>
<comment type="caution">
    <text evidence="7">The sequence shown here is derived from an EMBL/GenBank/DDBJ whole genome shotgun (WGS) entry which is preliminary data.</text>
</comment>
<gene>
    <name evidence="7" type="ORF">RJT34_12338</name>
</gene>
<dbReference type="PRINTS" id="PR00404">
    <property type="entry name" value="MADSDOMAIN"/>
</dbReference>
<evidence type="ECO:0000259" key="6">
    <source>
        <dbReference type="PROSITE" id="PS50066"/>
    </source>
</evidence>
<dbReference type="CDD" id="cd00266">
    <property type="entry name" value="MADS_SRF_like"/>
    <property type="match status" value="1"/>
</dbReference>
<dbReference type="GO" id="GO:0005634">
    <property type="term" value="C:nucleus"/>
    <property type="evidence" value="ECO:0007669"/>
    <property type="project" value="UniProtKB-SubCell"/>
</dbReference>
<accession>A0AAN9PKL1</accession>
<evidence type="ECO:0000256" key="3">
    <source>
        <dbReference type="ARBA" id="ARBA00023125"/>
    </source>
</evidence>
<keyword evidence="2" id="KW-0805">Transcription regulation</keyword>
<dbReference type="PANTHER" id="PTHR11945">
    <property type="entry name" value="MADS BOX PROTEIN"/>
    <property type="match status" value="1"/>
</dbReference>
<dbReference type="Proteomes" id="UP001359559">
    <property type="component" value="Unassembled WGS sequence"/>
</dbReference>
<dbReference type="PANTHER" id="PTHR11945:SF387">
    <property type="entry name" value="AGAMOUS-LIKE MADS-BOX PROTEIN AGL80"/>
    <property type="match status" value="1"/>
</dbReference>
<keyword evidence="4" id="KW-0804">Transcription</keyword>
<evidence type="ECO:0000313" key="8">
    <source>
        <dbReference type="Proteomes" id="UP001359559"/>
    </source>
</evidence>
<dbReference type="Pfam" id="PF00319">
    <property type="entry name" value="SRF-TF"/>
    <property type="match status" value="1"/>
</dbReference>
<dbReference type="GO" id="GO:0045944">
    <property type="term" value="P:positive regulation of transcription by RNA polymerase II"/>
    <property type="evidence" value="ECO:0007669"/>
    <property type="project" value="InterPro"/>
</dbReference>
<dbReference type="SMART" id="SM00432">
    <property type="entry name" value="MADS"/>
    <property type="match status" value="1"/>
</dbReference>
<dbReference type="InterPro" id="IPR002100">
    <property type="entry name" value="TF_MADSbox"/>
</dbReference>
<dbReference type="GO" id="GO:0046983">
    <property type="term" value="F:protein dimerization activity"/>
    <property type="evidence" value="ECO:0007669"/>
    <property type="project" value="InterPro"/>
</dbReference>
<keyword evidence="8" id="KW-1185">Reference proteome</keyword>
<keyword evidence="3" id="KW-0238">DNA-binding</keyword>
<sequence>MGRKKVELELIADDTKRKATFKKRKHGLMKKVQEISILCGIDACAIIYGPNDLEPNIWPSVEGVQEVLIKFMEHPESEKWKNMHNQETFLREKIVKTQKHLKKLKKENNIKEMALHMFQCCNTGKVFDNVTIVDTKDLLCLIDQYMKDIERNIKLIQLMENADQHGDRYLVQSNEDLAMQNQQWDLKLINDAGTGVVANEFPSLGDASAQNGFVLNPYIP</sequence>
<dbReference type="AlphaFoldDB" id="A0AAN9PKL1"/>
<comment type="subcellular location">
    <subcellularLocation>
        <location evidence="1">Nucleus</location>
    </subcellularLocation>
</comment>
<dbReference type="Gene3D" id="3.40.1810.10">
    <property type="entry name" value="Transcription factor, MADS-box"/>
    <property type="match status" value="1"/>
</dbReference>
<proteinExistence type="predicted"/>
<dbReference type="EMBL" id="JAYKXN010000003">
    <property type="protein sequence ID" value="KAK7301473.1"/>
    <property type="molecule type" value="Genomic_DNA"/>
</dbReference>
<evidence type="ECO:0000256" key="2">
    <source>
        <dbReference type="ARBA" id="ARBA00023015"/>
    </source>
</evidence>